<dbReference type="Pfam" id="PF12830">
    <property type="entry name" value="Nipped-B_C"/>
    <property type="match status" value="1"/>
</dbReference>
<dbReference type="EMBL" id="PUHR01000107">
    <property type="protein sequence ID" value="KAG0666038.1"/>
    <property type="molecule type" value="Genomic_DNA"/>
</dbReference>
<reference evidence="4 5" key="1">
    <citation type="submission" date="2020-11" db="EMBL/GenBank/DDBJ databases">
        <title>Kefir isolates.</title>
        <authorList>
            <person name="Marcisauskas S."/>
            <person name="Kim Y."/>
            <person name="Blasche S."/>
        </authorList>
    </citation>
    <scope>NUCLEOTIDE SEQUENCE [LARGE SCALE GENOMIC DNA]</scope>
    <source>
        <strain evidence="4 5">OG2</strain>
    </source>
</reference>
<dbReference type="GO" id="GO:1990414">
    <property type="term" value="P:replication-born double-strand break repair via sister chromatid exchange"/>
    <property type="evidence" value="ECO:0007669"/>
    <property type="project" value="TreeGrafter"/>
</dbReference>
<dbReference type="InterPro" id="IPR033031">
    <property type="entry name" value="Scc2/Nipped-B"/>
</dbReference>
<dbReference type="InterPro" id="IPR024986">
    <property type="entry name" value="Nipped-B_C"/>
</dbReference>
<dbReference type="GO" id="GO:0010468">
    <property type="term" value="P:regulation of gene expression"/>
    <property type="evidence" value="ECO:0007669"/>
    <property type="project" value="InterPro"/>
</dbReference>
<evidence type="ECO:0000259" key="3">
    <source>
        <dbReference type="Pfam" id="PF12830"/>
    </source>
</evidence>
<keyword evidence="1" id="KW-0677">Repeat</keyword>
<keyword evidence="5" id="KW-1185">Reference proteome</keyword>
<dbReference type="PANTHER" id="PTHR21704:SF18">
    <property type="entry name" value="NIPPED-B-LIKE PROTEIN"/>
    <property type="match status" value="1"/>
</dbReference>
<dbReference type="OrthoDB" id="418242at2759"/>
<dbReference type="GO" id="GO:0034087">
    <property type="term" value="P:establishment of mitotic sister chromatid cohesion"/>
    <property type="evidence" value="ECO:0007669"/>
    <property type="project" value="TreeGrafter"/>
</dbReference>
<dbReference type="SUPFAM" id="SSF48371">
    <property type="entry name" value="ARM repeat"/>
    <property type="match status" value="1"/>
</dbReference>
<feature type="region of interest" description="Disordered" evidence="2">
    <location>
        <begin position="1582"/>
        <end position="1603"/>
    </location>
</feature>
<comment type="caution">
    <text evidence="4">The sequence shown here is derived from an EMBL/GenBank/DDBJ whole genome shotgun (WGS) entry which is preliminary data.</text>
</comment>
<dbReference type="Proteomes" id="UP000750334">
    <property type="component" value="Unassembled WGS sequence"/>
</dbReference>
<keyword evidence="1" id="KW-0539">Nucleus</keyword>
<accession>A0A9P7B9S8</accession>
<evidence type="ECO:0000256" key="2">
    <source>
        <dbReference type="SAM" id="MobiDB-lite"/>
    </source>
</evidence>
<dbReference type="GO" id="GO:0090694">
    <property type="term" value="C:Scc2-Scc4 cohesin loading complex"/>
    <property type="evidence" value="ECO:0007669"/>
    <property type="project" value="TreeGrafter"/>
</dbReference>
<evidence type="ECO:0000313" key="4">
    <source>
        <dbReference type="EMBL" id="KAG0666038.1"/>
    </source>
</evidence>
<feature type="domain" description="Sister chromatid cohesion C-terminal" evidence="3">
    <location>
        <begin position="1614"/>
        <end position="1793"/>
    </location>
</feature>
<comment type="subcellular location">
    <subcellularLocation>
        <location evidence="1">Nucleus</location>
    </subcellularLocation>
</comment>
<name>A0A9P7B9S8_MAUEX</name>
<dbReference type="GO" id="GO:0071169">
    <property type="term" value="P:establishment of protein localization to chromatin"/>
    <property type="evidence" value="ECO:0007669"/>
    <property type="project" value="TreeGrafter"/>
</dbReference>
<comment type="similarity">
    <text evidence="1">Belongs to the SCC2/Nipped-B family.</text>
</comment>
<dbReference type="GO" id="GO:0140588">
    <property type="term" value="P:chromatin looping"/>
    <property type="evidence" value="ECO:0007669"/>
    <property type="project" value="InterPro"/>
</dbReference>
<protein>
    <recommendedName>
        <fullName evidence="1">Sister chromatid cohesion protein</fullName>
    </recommendedName>
</protein>
<gene>
    <name evidence="4" type="primary">SCC2</name>
    <name evidence="4" type="ORF">C6P45_000293</name>
</gene>
<dbReference type="GO" id="GO:0003682">
    <property type="term" value="F:chromatin binding"/>
    <property type="evidence" value="ECO:0007669"/>
    <property type="project" value="TreeGrafter"/>
</dbReference>
<evidence type="ECO:0000256" key="1">
    <source>
        <dbReference type="RuleBase" id="RU364107"/>
    </source>
</evidence>
<organism evidence="4 5">
    <name type="scientific">Maudiozyma exigua</name>
    <name type="common">Yeast</name>
    <name type="synonym">Kazachstania exigua</name>
    <dbReference type="NCBI Taxonomy" id="34358"/>
    <lineage>
        <taxon>Eukaryota</taxon>
        <taxon>Fungi</taxon>
        <taxon>Dikarya</taxon>
        <taxon>Ascomycota</taxon>
        <taxon>Saccharomycotina</taxon>
        <taxon>Saccharomycetes</taxon>
        <taxon>Saccharomycetales</taxon>
        <taxon>Saccharomycetaceae</taxon>
        <taxon>Maudiozyma</taxon>
    </lineage>
</organism>
<sequence>MSTILYNTNSSFIHRYQRNNTLRHNKKLSINGDDTTSSIKSTNGLEDDDPFISKWPKDSPEYLQELCCAYFPSSLHQRIRNLKISPDLELISLVALIYKNFISNWYGVKIPTKDSQLATELFNIVERLISYLRKTNIDVKTITLDEFPVILSNHICALRMIDRENSTQDQIYKEYCQLTLYEKDTYPYVITTLIQISLRNSSLLQGTFIDALFNQLLLGRVFDSISEPYYVLRGVSKICNKIIERKINKVPVKPESIWISIKLKLTKVVKFITYISSYDNKNDLKSQYSLINRYIFHLWFVDLCQLQEKKPLLYSLLTTVQSLSSRSVLLTSISNNIVDRLIEKKVTNSSTTSSFARLIRHTLFPNDNNMGPRTIVPTGKEFEKLKSTVVEELWTVCELYKTSRLLNIKKSDVNDFIEAICNIDAVPKRIIDAISKRPLNHLVPKDEILKMNILPVHPTIVIHNPNKTNIFDEEDLTNVIKSELSDVNKISNSDPIELQFKYPEYIKIATSTSQETNSQDIMEGLSSETLHYITSRNIIVNSSNIIQEKATEEKPTKRAFNSGDNSTIIDDSITEQSAKKAKISFNVSLNQENIGLQYLRDLENILSIINSDKDNDLPENTELWYLLDGNQYTLSVFCLNKILSTLQNISKVPQIWPKLNTESLIKLLNLTTDNIQITREGNASDNDLAMLTKIGFLSISVSFSIFLFNLPDKKIYLEEFIMEPVEFLTQHMDLEEGLLGDDQEEMIQLFANTLSLIPKYIEQKQHLDEALVTRFVYVFSEILMNDNLQLESTSIINNTSSRIKHICSNVFVSLFKKIPSQREFILDELLSHVERLPQKRLQKKLIRLENGTFITYFTLTILRMLEGINYYDYICSLFNVDNDIIDVLNYHKKVTEEQIEGYTDHIVNYILDRMFNHLAKYKHCLENFAQDLTNALLDGSYPISEKLLNTLVSNMLEVFRSSKKYNANIETTCLQQLGNIAGIMFDVKRQTKQDQANNLIKICNYPDMLPQWLESFSNYVSYVKKNTNRSSAFKYAYCMEMNSLLQLYDLMKDTITNQQETKQTIFKAVNVLIQDTADNHKDISFEVVKYHYYSILHSFELINLYEPYLQLVLSILEQDKIKLRSIAIKSLSILITKDNNVLSSPLVKTTINNLLINPSAASIKDAILDLLTIGSACIEFYREINVNYDSDSLQVRRHILRINGKIYDETDNNDIKIYVASRILLKIEDEEDNIIDIARDSILRRWILTITEFKNQPEKEYNMCNKIIEVMAGVISNSEKCSDLFSWYLNFYLLNNNSHKQHDYNEIKDNLRILTDALVQMIIELQANETNSEETKLEKQRLLNLLSIFSDSIVPFISKDHIIGLYPYMVSDTRSSLYYHILHTFRHSMEKLTNFKPKFLLDLETTLLTALPKMTVKEIDEAIPLAWHVANQRNDFGRLTKACSSCFMLLNPYINLVNTNAKELHLDSKLQRLLYLATGFARFTQFDTSNTHISSIPDGEPMNEYVAKCMLLLSRSDLDHVIRRIAIKNLTKLCTNHPRLFYSKHILKLMDNEFKSKHLDIQLVILESFYDFLIKEERSGLNKSGENSYQSSNKHSSRPQKGNQMKEFLNDGVSSGLVTRYLQSILKICLLSDFKNALVAIRLLKLILEYGYTIPSHCVPTVVALLSSPNLYIRKVTSDIFTTLMEKYETMVYSGLPKGILMGIKYSRNCEPTNYYKFDKFFLLLQKNMTTSKGSVVKFNKRLFSTIDMILGACLNEATMNENIHIILFISTNITNIKFQDQYELLAFIKKIDAKSEQLKEIAYSHGKMNVDTNELLENSSLKANVRDMIISSVSLQQLQKYLINLYSLKEDVLLYDEIQEDELRGRTAAINKSVSQCLQVLIERIYKSYQNDDDLIDYLDNLD</sequence>
<evidence type="ECO:0000313" key="5">
    <source>
        <dbReference type="Proteomes" id="UP000750334"/>
    </source>
</evidence>
<dbReference type="GO" id="GO:0061775">
    <property type="term" value="F:cohesin loader activity"/>
    <property type="evidence" value="ECO:0007669"/>
    <property type="project" value="InterPro"/>
</dbReference>
<proteinExistence type="inferred from homology"/>
<dbReference type="InterPro" id="IPR016024">
    <property type="entry name" value="ARM-type_fold"/>
</dbReference>
<keyword evidence="1" id="KW-0131">Cell cycle</keyword>
<dbReference type="PANTHER" id="PTHR21704">
    <property type="entry name" value="NIPPED-B-LIKE PROTEIN DELANGIN SCC2-RELATED"/>
    <property type="match status" value="1"/>
</dbReference>